<dbReference type="Proteomes" id="UP000265955">
    <property type="component" value="Unassembled WGS sequence"/>
</dbReference>
<dbReference type="InterPro" id="IPR026881">
    <property type="entry name" value="WYL_dom"/>
</dbReference>
<dbReference type="InterPro" id="IPR057727">
    <property type="entry name" value="WCX_dom"/>
</dbReference>
<protein>
    <submittedName>
        <fullName evidence="3">WYL domain-containing protein</fullName>
    </submittedName>
</protein>
<sequence>MWRGHRGIGDSDFCLAQDPITTRFGTESPTCVIKYPGLGQRRVRARLPSPSRFVLVPCVTRIFTAAIRRRSMSTNDTVLRQITMLRLIPRQPRRIDAKTIRERLKEAGYDIDVRTVQRDLNKLSQTVPIVADNAKPQGWSWQAGAASLDVAALDAPAALTFKLVEQYLSPLLPQTVLEHLQPWFDTAEGALNTSDNGFARWCDKIRILPAVQPQIPPPVGSDAQAVLYQALLEQRRVVLHYQRRGATAPRDYVVSPLALVVSENVIYIVCTLGERPDVRHLALHRLREARLLNETFAPPDGFDIDQHIAQGAFGFPISGKNLHLEAEFTTRVAGLLQERPLSADQIVVAVNDTRSIVRATVQDTKGLRWWLQGFGTEVRVLGPDFLKEEFRRTAQQLAQMYE</sequence>
<feature type="domain" description="WCX" evidence="2">
    <location>
        <begin position="323"/>
        <end position="398"/>
    </location>
</feature>
<dbReference type="PROSITE" id="PS52050">
    <property type="entry name" value="WYL"/>
    <property type="match status" value="1"/>
</dbReference>
<proteinExistence type="predicted"/>
<dbReference type="PANTHER" id="PTHR34580">
    <property type="match status" value="1"/>
</dbReference>
<evidence type="ECO:0000259" key="1">
    <source>
        <dbReference type="Pfam" id="PF13280"/>
    </source>
</evidence>
<keyword evidence="4" id="KW-1185">Reference proteome</keyword>
<evidence type="ECO:0000259" key="2">
    <source>
        <dbReference type="Pfam" id="PF25583"/>
    </source>
</evidence>
<gene>
    <name evidence="3" type="ORF">D3871_02805</name>
</gene>
<comment type="caution">
    <text evidence="3">The sequence shown here is derived from an EMBL/GenBank/DDBJ whole genome shotgun (WGS) entry which is preliminary data.</text>
</comment>
<dbReference type="Pfam" id="PF25583">
    <property type="entry name" value="WCX"/>
    <property type="match status" value="1"/>
</dbReference>
<dbReference type="Pfam" id="PF13280">
    <property type="entry name" value="WYL"/>
    <property type="match status" value="1"/>
</dbReference>
<accession>A0A3A3G630</accession>
<reference evidence="4" key="1">
    <citation type="submission" date="2018-09" db="EMBL/GenBank/DDBJ databases">
        <authorList>
            <person name="Zhu H."/>
        </authorList>
    </citation>
    <scope>NUCLEOTIDE SEQUENCE [LARGE SCALE GENOMIC DNA]</scope>
    <source>
        <strain evidence="4">K1R23-30</strain>
    </source>
</reference>
<organism evidence="3 4">
    <name type="scientific">Noviherbaspirillum saxi</name>
    <dbReference type="NCBI Taxonomy" id="2320863"/>
    <lineage>
        <taxon>Bacteria</taxon>
        <taxon>Pseudomonadati</taxon>
        <taxon>Pseudomonadota</taxon>
        <taxon>Betaproteobacteria</taxon>
        <taxon>Burkholderiales</taxon>
        <taxon>Oxalobacteraceae</taxon>
        <taxon>Noviherbaspirillum</taxon>
    </lineage>
</organism>
<dbReference type="PANTHER" id="PTHR34580:SF1">
    <property type="entry name" value="PROTEIN PAFC"/>
    <property type="match status" value="1"/>
</dbReference>
<name>A0A3A3G630_9BURK</name>
<dbReference type="EMBL" id="QYUO01000001">
    <property type="protein sequence ID" value="RJF97575.1"/>
    <property type="molecule type" value="Genomic_DNA"/>
</dbReference>
<evidence type="ECO:0000313" key="3">
    <source>
        <dbReference type="EMBL" id="RJF97575.1"/>
    </source>
</evidence>
<feature type="domain" description="WYL" evidence="1">
    <location>
        <begin position="225"/>
        <end position="290"/>
    </location>
</feature>
<evidence type="ECO:0000313" key="4">
    <source>
        <dbReference type="Proteomes" id="UP000265955"/>
    </source>
</evidence>
<dbReference type="AlphaFoldDB" id="A0A3A3G630"/>
<dbReference type="InterPro" id="IPR051534">
    <property type="entry name" value="CBASS_pafABC_assoc_protein"/>
</dbReference>